<dbReference type="AlphaFoldDB" id="A0A0N4Z4E1"/>
<keyword evidence="2" id="KW-1185">Reference proteome</keyword>
<keyword evidence="1" id="KW-0732">Signal</keyword>
<proteinExistence type="predicted"/>
<reference evidence="3" key="1">
    <citation type="submission" date="2017-02" db="UniProtKB">
        <authorList>
            <consortium name="WormBaseParasite"/>
        </authorList>
    </citation>
    <scope>IDENTIFICATION</scope>
</reference>
<dbReference type="Gene3D" id="3.40.50.410">
    <property type="entry name" value="von Willebrand factor, type A domain"/>
    <property type="match status" value="1"/>
</dbReference>
<evidence type="ECO:0000313" key="2">
    <source>
        <dbReference type="Proteomes" id="UP000038045"/>
    </source>
</evidence>
<accession>A0A0N4Z4E1</accession>
<dbReference type="InterPro" id="IPR036465">
    <property type="entry name" value="vWFA_dom_sf"/>
</dbReference>
<feature type="signal peptide" evidence="1">
    <location>
        <begin position="1"/>
        <end position="23"/>
    </location>
</feature>
<organism evidence="2 3">
    <name type="scientific">Parastrongyloides trichosuri</name>
    <name type="common">Possum-specific nematode worm</name>
    <dbReference type="NCBI Taxonomy" id="131310"/>
    <lineage>
        <taxon>Eukaryota</taxon>
        <taxon>Metazoa</taxon>
        <taxon>Ecdysozoa</taxon>
        <taxon>Nematoda</taxon>
        <taxon>Chromadorea</taxon>
        <taxon>Rhabditida</taxon>
        <taxon>Tylenchina</taxon>
        <taxon>Panagrolaimomorpha</taxon>
        <taxon>Strongyloidoidea</taxon>
        <taxon>Strongyloididae</taxon>
        <taxon>Parastrongyloides</taxon>
    </lineage>
</organism>
<name>A0A0N4Z4E1_PARTI</name>
<dbReference type="WBParaSite" id="PTRK_0000185900.1">
    <property type="protein sequence ID" value="PTRK_0000185900.1"/>
    <property type="gene ID" value="PTRK_0000185900"/>
</dbReference>
<protein>
    <submittedName>
        <fullName evidence="3">VWFA domain-containing protein</fullName>
    </submittedName>
</protein>
<evidence type="ECO:0000313" key="3">
    <source>
        <dbReference type="WBParaSite" id="PTRK_0000185900.1"/>
    </source>
</evidence>
<evidence type="ECO:0000256" key="1">
    <source>
        <dbReference type="SAM" id="SignalP"/>
    </source>
</evidence>
<dbReference type="Proteomes" id="UP000038045">
    <property type="component" value="Unplaced"/>
</dbReference>
<dbReference type="SUPFAM" id="SSF53300">
    <property type="entry name" value="vWA-like"/>
    <property type="match status" value="1"/>
</dbReference>
<feature type="chain" id="PRO_5005891061" evidence="1">
    <location>
        <begin position="24"/>
        <end position="228"/>
    </location>
</feature>
<sequence length="228" mass="25588">MKSGRIIKILFLIINVFSSISICTKIHSFTTSNCKSVATYSGPLNKISLDNCKTDITFAIDSSSDSLLPILFNDYEISLIKDNITSNWTDFSNVNLAWYADSPKTLFTIGTMNKKSEFDFDLSLITQSSGSNLGRLIDNLNLLDITPGNSLSTYIFIAQYNDNNQQDILTSLQNLKQNGNVNFIILGNVVEIKDLQPLQPSNIFYWDFDPLCIPMVTQFFQNSLSCNN</sequence>